<protein>
    <submittedName>
        <fullName evidence="1">Uncharacterized protein</fullName>
    </submittedName>
</protein>
<name>A0A0F9GK29_9ZZZZ</name>
<comment type="caution">
    <text evidence="1">The sequence shown here is derived from an EMBL/GenBank/DDBJ whole genome shotgun (WGS) entry which is preliminary data.</text>
</comment>
<gene>
    <name evidence="1" type="ORF">LCGC14_1816960</name>
</gene>
<accession>A0A0F9GK29</accession>
<organism evidence="1">
    <name type="scientific">marine sediment metagenome</name>
    <dbReference type="NCBI Taxonomy" id="412755"/>
    <lineage>
        <taxon>unclassified sequences</taxon>
        <taxon>metagenomes</taxon>
        <taxon>ecological metagenomes</taxon>
    </lineage>
</organism>
<reference evidence="1" key="1">
    <citation type="journal article" date="2015" name="Nature">
        <title>Complex archaea that bridge the gap between prokaryotes and eukaryotes.</title>
        <authorList>
            <person name="Spang A."/>
            <person name="Saw J.H."/>
            <person name="Jorgensen S.L."/>
            <person name="Zaremba-Niedzwiedzka K."/>
            <person name="Martijn J."/>
            <person name="Lind A.E."/>
            <person name="van Eijk R."/>
            <person name="Schleper C."/>
            <person name="Guy L."/>
            <person name="Ettema T.J."/>
        </authorList>
    </citation>
    <scope>NUCLEOTIDE SEQUENCE</scope>
</reference>
<sequence length="56" mass="6236">MEILATRAIAVRRQVHLARPVAFGTDQVDATRFRDEARQMLATPDVADEAEEVAAR</sequence>
<evidence type="ECO:0000313" key="1">
    <source>
        <dbReference type="EMBL" id="KKL99183.1"/>
    </source>
</evidence>
<dbReference type="AlphaFoldDB" id="A0A0F9GK29"/>
<dbReference type="EMBL" id="LAZR01017735">
    <property type="protein sequence ID" value="KKL99183.1"/>
    <property type="molecule type" value="Genomic_DNA"/>
</dbReference>
<proteinExistence type="predicted"/>